<dbReference type="GeneID" id="54999425"/>
<dbReference type="RefSeq" id="YP_009808522.1">
    <property type="nucleotide sequence ID" value="NC_048041.1"/>
</dbReference>
<reference evidence="1 2" key="1">
    <citation type="submission" date="2018-07" db="EMBL/GenBank/DDBJ databases">
        <title>Sequencing of PG07.</title>
        <authorList>
            <person name="Ding T."/>
        </authorList>
    </citation>
    <scope>NUCLEOTIDE SEQUENCE [LARGE SCALE GENOMIC DNA]</scope>
</reference>
<organism evidence="1 2">
    <name type="scientific">Vibrio phage vB_VpS_PG07</name>
    <dbReference type="NCBI Taxonomy" id="2301664"/>
    <lineage>
        <taxon>Viruses</taxon>
        <taxon>Duplodnaviria</taxon>
        <taxon>Heunggongvirae</taxon>
        <taxon>Uroviricota</taxon>
        <taxon>Caudoviricetes</taxon>
        <taxon>Demerecviridae</taxon>
        <taxon>Pogseptimavirus</taxon>
        <taxon>Pogseptimavirus PG07</taxon>
    </lineage>
</organism>
<proteinExistence type="predicted"/>
<evidence type="ECO:0000313" key="2">
    <source>
        <dbReference type="Proteomes" id="UP000263435"/>
    </source>
</evidence>
<sequence>MNKDPAFQEWLDRQPKCDECGKPQTTLHKHYEHCSKYEHIVDDHYDSACMRGTCKHCFPNYVAKVTMEVTEQEKSLIKALRDPGSSMAAIYHHIKKVAAFFKKVH</sequence>
<dbReference type="Proteomes" id="UP000263435">
    <property type="component" value="Segment"/>
</dbReference>
<name>A0A385E4J8_9CAUD</name>
<evidence type="ECO:0000313" key="1">
    <source>
        <dbReference type="EMBL" id="AXQ66700.1"/>
    </source>
</evidence>
<dbReference type="KEGG" id="vg:54999425"/>
<keyword evidence="2" id="KW-1185">Reference proteome</keyword>
<protein>
    <submittedName>
        <fullName evidence="1">Uncharacterized protein</fullName>
    </submittedName>
</protein>
<dbReference type="EMBL" id="MH645904">
    <property type="protein sequence ID" value="AXQ66700.1"/>
    <property type="molecule type" value="Genomic_DNA"/>
</dbReference>
<accession>A0A385E4J8</accession>